<keyword evidence="1" id="KW-0812">Transmembrane</keyword>
<sequence>MVARNECNVRINGLPSILKPTFEDRRLKHKNDYLIDKSSLIWFKKAKKSKLVDESQKRLIIICKDIIIIVFNHEETLGYNTTEAAVAGCCNITKKRLVKTSNEMRTWECTILPLFIPSVNLHHAKLPTIINNQQIVPKFIIKIPLIVHTFQMKGYKDPQANRRLLSRSVCKDKLGYFNNMHLPRASITQQRFSIITKSRHKDFGYNIKSLKEKYGWVAAKLSFLKLQITKKKMKIKMKMMLVLVVVLVYAINVHTVDARFSNFCKTHCGKAGDLVDKGGRVLEKIKSTPPPSVSTPALRAAYCSKYCARPNSRNADCIRVCGRLSLSLSTRIITYNPMSTIIVILQPSKQLLSCSALKKRRAFVPESVSKNLRGFVENCKPVECLMRERELSQVWEDGVFRSAGSFFFCSGLNQTGCQGKEVRGHGDKNDQRMS</sequence>
<feature type="transmembrane region" description="Helical" evidence="1">
    <location>
        <begin position="239"/>
        <end position="256"/>
    </location>
</feature>
<name>A0AA38UCI7_9ASTR</name>
<dbReference type="EMBL" id="JARYMX010000001">
    <property type="protein sequence ID" value="KAJ9567762.1"/>
    <property type="molecule type" value="Genomic_DNA"/>
</dbReference>
<gene>
    <name evidence="2" type="ORF">OSB04_003728</name>
</gene>
<keyword evidence="1" id="KW-0472">Membrane</keyword>
<accession>A0AA38UCI7</accession>
<keyword evidence="3" id="KW-1185">Reference proteome</keyword>
<dbReference type="Proteomes" id="UP001172457">
    <property type="component" value="Chromosome 1"/>
</dbReference>
<protein>
    <submittedName>
        <fullName evidence="2">Uncharacterized protein</fullName>
    </submittedName>
</protein>
<organism evidence="2 3">
    <name type="scientific">Centaurea solstitialis</name>
    <name type="common">yellow star-thistle</name>
    <dbReference type="NCBI Taxonomy" id="347529"/>
    <lineage>
        <taxon>Eukaryota</taxon>
        <taxon>Viridiplantae</taxon>
        <taxon>Streptophyta</taxon>
        <taxon>Embryophyta</taxon>
        <taxon>Tracheophyta</taxon>
        <taxon>Spermatophyta</taxon>
        <taxon>Magnoliopsida</taxon>
        <taxon>eudicotyledons</taxon>
        <taxon>Gunneridae</taxon>
        <taxon>Pentapetalae</taxon>
        <taxon>asterids</taxon>
        <taxon>campanulids</taxon>
        <taxon>Asterales</taxon>
        <taxon>Asteraceae</taxon>
        <taxon>Carduoideae</taxon>
        <taxon>Cardueae</taxon>
        <taxon>Centaureinae</taxon>
        <taxon>Centaurea</taxon>
    </lineage>
</organism>
<proteinExistence type="predicted"/>
<keyword evidence="1" id="KW-1133">Transmembrane helix</keyword>
<reference evidence="2" key="1">
    <citation type="submission" date="2023-03" db="EMBL/GenBank/DDBJ databases">
        <title>Chromosome-scale reference genome and RAD-based genetic map of yellow starthistle (Centaurea solstitialis) reveal putative structural variation and QTLs associated with invader traits.</title>
        <authorList>
            <person name="Reatini B."/>
            <person name="Cang F.A."/>
            <person name="Jiang Q."/>
            <person name="Mckibben M.T.W."/>
            <person name="Barker M.S."/>
            <person name="Rieseberg L.H."/>
            <person name="Dlugosch K.M."/>
        </authorList>
    </citation>
    <scope>NUCLEOTIDE SEQUENCE</scope>
    <source>
        <strain evidence="2">CAN-66</strain>
        <tissue evidence="2">Leaf</tissue>
    </source>
</reference>
<evidence type="ECO:0000256" key="1">
    <source>
        <dbReference type="SAM" id="Phobius"/>
    </source>
</evidence>
<evidence type="ECO:0000313" key="3">
    <source>
        <dbReference type="Proteomes" id="UP001172457"/>
    </source>
</evidence>
<comment type="caution">
    <text evidence="2">The sequence shown here is derived from an EMBL/GenBank/DDBJ whole genome shotgun (WGS) entry which is preliminary data.</text>
</comment>
<evidence type="ECO:0000313" key="2">
    <source>
        <dbReference type="EMBL" id="KAJ9567762.1"/>
    </source>
</evidence>
<dbReference type="AlphaFoldDB" id="A0AA38UCI7"/>